<feature type="domain" description="OmpR/PhoB-type" evidence="10">
    <location>
        <begin position="126"/>
        <end position="225"/>
    </location>
</feature>
<dbReference type="InterPro" id="IPR036388">
    <property type="entry name" value="WH-like_DNA-bd_sf"/>
</dbReference>
<keyword evidence="6" id="KW-0804">Transcription</keyword>
<organism evidence="11 12">
    <name type="scientific">Lederbergia galactosidilytica</name>
    <dbReference type="NCBI Taxonomy" id="217031"/>
    <lineage>
        <taxon>Bacteria</taxon>
        <taxon>Bacillati</taxon>
        <taxon>Bacillota</taxon>
        <taxon>Bacilli</taxon>
        <taxon>Bacillales</taxon>
        <taxon>Bacillaceae</taxon>
        <taxon>Lederbergia</taxon>
    </lineage>
</organism>
<evidence type="ECO:0000256" key="1">
    <source>
        <dbReference type="ARBA" id="ARBA00004496"/>
    </source>
</evidence>
<name>A0A177ZKJ3_9BACI</name>
<dbReference type="PROSITE" id="PS50110">
    <property type="entry name" value="RESPONSE_REGULATORY"/>
    <property type="match status" value="1"/>
</dbReference>
<dbReference type="FunFam" id="3.40.50.2300:FF:000001">
    <property type="entry name" value="DNA-binding response regulator PhoB"/>
    <property type="match status" value="1"/>
</dbReference>
<dbReference type="CDD" id="cd17574">
    <property type="entry name" value="REC_OmpR"/>
    <property type="match status" value="1"/>
</dbReference>
<proteinExistence type="predicted"/>
<dbReference type="EMBL" id="LDJR01000056">
    <property type="protein sequence ID" value="OAK68497.1"/>
    <property type="molecule type" value="Genomic_DNA"/>
</dbReference>
<dbReference type="AlphaFoldDB" id="A0A177ZKJ3"/>
<dbReference type="Gene3D" id="6.10.250.690">
    <property type="match status" value="1"/>
</dbReference>
<dbReference type="Proteomes" id="UP000077881">
    <property type="component" value="Unassembled WGS sequence"/>
</dbReference>
<dbReference type="FunFam" id="1.10.10.10:FF:000018">
    <property type="entry name" value="DNA-binding response regulator ResD"/>
    <property type="match status" value="1"/>
</dbReference>
<evidence type="ECO:0000313" key="11">
    <source>
        <dbReference type="EMBL" id="OAK68497.1"/>
    </source>
</evidence>
<dbReference type="PANTHER" id="PTHR48111:SF2">
    <property type="entry name" value="RESPONSE REGULATOR SAER"/>
    <property type="match status" value="1"/>
</dbReference>
<evidence type="ECO:0000313" key="12">
    <source>
        <dbReference type="Proteomes" id="UP000077881"/>
    </source>
</evidence>
<keyword evidence="3" id="KW-0902">Two-component regulatory system</keyword>
<gene>
    <name evidence="11" type="ORF">ABB05_15595</name>
</gene>
<comment type="caution">
    <text evidence="11">The sequence shown here is derived from an EMBL/GenBank/DDBJ whole genome shotgun (WGS) entry which is preliminary data.</text>
</comment>
<keyword evidence="2 7" id="KW-0597">Phosphoprotein</keyword>
<protein>
    <submittedName>
        <fullName evidence="11">Chemotaxis protein CheY</fullName>
    </submittedName>
</protein>
<dbReference type="InterPro" id="IPR039420">
    <property type="entry name" value="WalR-like"/>
</dbReference>
<keyword evidence="4" id="KW-0805">Transcription regulation</keyword>
<dbReference type="Pfam" id="PF00072">
    <property type="entry name" value="Response_reg"/>
    <property type="match status" value="1"/>
</dbReference>
<evidence type="ECO:0000256" key="7">
    <source>
        <dbReference type="PROSITE-ProRule" id="PRU00169"/>
    </source>
</evidence>
<evidence type="ECO:0000256" key="8">
    <source>
        <dbReference type="PROSITE-ProRule" id="PRU01091"/>
    </source>
</evidence>
<evidence type="ECO:0000259" key="10">
    <source>
        <dbReference type="PROSITE" id="PS51755"/>
    </source>
</evidence>
<evidence type="ECO:0000256" key="3">
    <source>
        <dbReference type="ARBA" id="ARBA00023012"/>
    </source>
</evidence>
<sequence length="226" mass="26178">MTKVLIVDDEKGIVGFMKDSLTDQGYDVLTAYNSEEALQKLAQKPDLIILDVMMPGMNGFELCEQIRHLVTCPIIFLSARSSEEDRIKGLLIGGDDYLVKPFSMKELHVRIMAHLRQEQRKMSRPIKYLHFGHLLIDLEGYAVFYQNERIAFTSREFELLKLLALHPGQIFSREQIYEKIWGYDAEGDSSTVTEHIKKIRAKLAEYNKNMIFISTVWGVGYKWEKP</sequence>
<evidence type="ECO:0000256" key="2">
    <source>
        <dbReference type="ARBA" id="ARBA00022553"/>
    </source>
</evidence>
<dbReference type="GO" id="GO:0032993">
    <property type="term" value="C:protein-DNA complex"/>
    <property type="evidence" value="ECO:0007669"/>
    <property type="project" value="TreeGrafter"/>
</dbReference>
<dbReference type="PROSITE" id="PS51755">
    <property type="entry name" value="OMPR_PHOB"/>
    <property type="match status" value="1"/>
</dbReference>
<dbReference type="SMART" id="SM00862">
    <property type="entry name" value="Trans_reg_C"/>
    <property type="match status" value="1"/>
</dbReference>
<dbReference type="Pfam" id="PF00486">
    <property type="entry name" value="Trans_reg_C"/>
    <property type="match status" value="1"/>
</dbReference>
<keyword evidence="5 8" id="KW-0238">DNA-binding</keyword>
<dbReference type="GO" id="GO:0006355">
    <property type="term" value="P:regulation of DNA-templated transcription"/>
    <property type="evidence" value="ECO:0007669"/>
    <property type="project" value="InterPro"/>
</dbReference>
<evidence type="ECO:0000256" key="4">
    <source>
        <dbReference type="ARBA" id="ARBA00023015"/>
    </source>
</evidence>
<dbReference type="CDD" id="cd00383">
    <property type="entry name" value="trans_reg_C"/>
    <property type="match status" value="1"/>
</dbReference>
<dbReference type="InterPro" id="IPR001867">
    <property type="entry name" value="OmpR/PhoB-type_DNA-bd"/>
</dbReference>
<dbReference type="GO" id="GO:0005829">
    <property type="term" value="C:cytosol"/>
    <property type="evidence" value="ECO:0007669"/>
    <property type="project" value="TreeGrafter"/>
</dbReference>
<dbReference type="STRING" id="217031.ABB05_15595"/>
<dbReference type="RefSeq" id="WP_057982913.1">
    <property type="nucleotide sequence ID" value="NZ_JAGGKH010000021.1"/>
</dbReference>
<keyword evidence="12" id="KW-1185">Reference proteome</keyword>
<dbReference type="Gene3D" id="3.40.50.2300">
    <property type="match status" value="1"/>
</dbReference>
<dbReference type="PANTHER" id="PTHR48111">
    <property type="entry name" value="REGULATOR OF RPOS"/>
    <property type="match status" value="1"/>
</dbReference>
<comment type="subcellular location">
    <subcellularLocation>
        <location evidence="1">Cytoplasm</location>
    </subcellularLocation>
</comment>
<feature type="domain" description="Response regulatory" evidence="9">
    <location>
        <begin position="3"/>
        <end position="115"/>
    </location>
</feature>
<feature type="modified residue" description="4-aspartylphosphate" evidence="7">
    <location>
        <position position="51"/>
    </location>
</feature>
<evidence type="ECO:0000256" key="6">
    <source>
        <dbReference type="ARBA" id="ARBA00023163"/>
    </source>
</evidence>
<dbReference type="InterPro" id="IPR011006">
    <property type="entry name" value="CheY-like_superfamily"/>
</dbReference>
<dbReference type="SMART" id="SM00448">
    <property type="entry name" value="REC"/>
    <property type="match status" value="1"/>
</dbReference>
<evidence type="ECO:0000256" key="5">
    <source>
        <dbReference type="ARBA" id="ARBA00023125"/>
    </source>
</evidence>
<evidence type="ECO:0000259" key="9">
    <source>
        <dbReference type="PROSITE" id="PS50110"/>
    </source>
</evidence>
<reference evidence="11 12" key="1">
    <citation type="submission" date="2015-05" db="EMBL/GenBank/DDBJ databases">
        <title>Comparison of genome.</title>
        <authorList>
            <person name="Zheng Z."/>
            <person name="Sun M."/>
        </authorList>
    </citation>
    <scope>NUCLEOTIDE SEQUENCE [LARGE SCALE GENOMIC DNA]</scope>
    <source>
        <strain evidence="11 12">G25-74</strain>
    </source>
</reference>
<dbReference type="GO" id="GO:0000976">
    <property type="term" value="F:transcription cis-regulatory region binding"/>
    <property type="evidence" value="ECO:0007669"/>
    <property type="project" value="TreeGrafter"/>
</dbReference>
<dbReference type="PATRIC" id="fig|217031.6.peg.3364"/>
<dbReference type="InterPro" id="IPR001789">
    <property type="entry name" value="Sig_transdc_resp-reg_receiver"/>
</dbReference>
<dbReference type="OrthoDB" id="9790442at2"/>
<dbReference type="SUPFAM" id="SSF52172">
    <property type="entry name" value="CheY-like"/>
    <property type="match status" value="1"/>
</dbReference>
<dbReference type="GO" id="GO:0000156">
    <property type="term" value="F:phosphorelay response regulator activity"/>
    <property type="evidence" value="ECO:0007669"/>
    <property type="project" value="TreeGrafter"/>
</dbReference>
<dbReference type="Gene3D" id="1.10.10.10">
    <property type="entry name" value="Winged helix-like DNA-binding domain superfamily/Winged helix DNA-binding domain"/>
    <property type="match status" value="1"/>
</dbReference>
<accession>A0A177ZKJ3</accession>
<feature type="DNA-binding region" description="OmpR/PhoB-type" evidence="8">
    <location>
        <begin position="126"/>
        <end position="225"/>
    </location>
</feature>